<dbReference type="Pfam" id="PF20944">
    <property type="entry name" value="StcE_b-sandwich"/>
    <property type="match status" value="4"/>
</dbReference>
<proteinExistence type="predicted"/>
<name>A0A2U3MV35_9GAMM</name>
<evidence type="ECO:0000313" key="4">
    <source>
        <dbReference type="Proteomes" id="UP000245974"/>
    </source>
</evidence>
<feature type="domain" description="Metalloprotease StcE beta-sandwich" evidence="2">
    <location>
        <begin position="43"/>
        <end position="112"/>
    </location>
</feature>
<organism evidence="3 4">
    <name type="scientific">Acinetobacter stercoris</name>
    <dbReference type="NCBI Taxonomy" id="2126983"/>
    <lineage>
        <taxon>Bacteria</taxon>
        <taxon>Pseudomonadati</taxon>
        <taxon>Pseudomonadota</taxon>
        <taxon>Gammaproteobacteria</taxon>
        <taxon>Moraxellales</taxon>
        <taxon>Moraxellaceae</taxon>
        <taxon>Acinetobacter</taxon>
    </lineage>
</organism>
<dbReference type="Pfam" id="PF13688">
    <property type="entry name" value="Reprolysin_5"/>
    <property type="match status" value="1"/>
</dbReference>
<dbReference type="SUPFAM" id="SSF55486">
    <property type="entry name" value="Metalloproteases ('zincins'), catalytic domain"/>
    <property type="match status" value="1"/>
</dbReference>
<dbReference type="OrthoDB" id="7067851at2"/>
<dbReference type="GO" id="GO:0008237">
    <property type="term" value="F:metallopeptidase activity"/>
    <property type="evidence" value="ECO:0007669"/>
    <property type="project" value="InterPro"/>
</dbReference>
<evidence type="ECO:0000313" key="3">
    <source>
        <dbReference type="EMBL" id="SPL69282.1"/>
    </source>
</evidence>
<dbReference type="InterPro" id="IPR024079">
    <property type="entry name" value="MetalloPept_cat_dom_sf"/>
</dbReference>
<evidence type="ECO:0000259" key="2">
    <source>
        <dbReference type="Pfam" id="PF20944"/>
    </source>
</evidence>
<dbReference type="InParanoid" id="A0A2U3MV35"/>
<feature type="signal peptide" evidence="1">
    <location>
        <begin position="1"/>
        <end position="19"/>
    </location>
</feature>
<feature type="chain" id="PRO_5015725504" description="Metalloprotease StcE beta-sandwich domain-containing protein" evidence="1">
    <location>
        <begin position="20"/>
        <end position="594"/>
    </location>
</feature>
<feature type="domain" description="Metalloprotease StcE beta-sandwich" evidence="2">
    <location>
        <begin position="134"/>
        <end position="205"/>
    </location>
</feature>
<dbReference type="Proteomes" id="UP000245974">
    <property type="component" value="Unassembled WGS sequence"/>
</dbReference>
<sequence>MKKKLAVFLSACVVGTVFASTVLTPNTNNKSGDIPTGYTELDFNLFNGNWVENLTLPKTASDKAVVKITSDAGYASYLDTSNTDIPLESLKITKGSSYTFIFDLAQKKWNLDVQAVALTNGVDHYTVPGSEQYIQKVQLKNGQWAKQISLPAQAKDGSLIQVVSSASNESSINTDNLLFSSSFILKNGDEFWFKYNEKLEKWVSEYVKPHQLNAQQVGKNIPSVKAPVTEILFANGNWVAEIVLPKTAKDRDRIVFKSTAAWQAKISNENTSTSSTLKLKNGDRYEFLYVADIAKWVLISSPQLTLQAKDLASRQIPNMEQPTTRIKVANANWQPSLNLPLVAQVGDKVIFNSTANYQTNITSANGINDTLSKEESLRYKYTATGWTKDSSTIDILLVNSPEVTTKLDGASAAKLRMIESYDLTNSSAEASDAQFYLRNVSYLEYKIPSTTRLLDVISTGRDDKTVQNERDRVKADAIYYQGNESDPAACGWAWVNKTPSAYNMISSSTLQGCSIGAMRHEVGHNLGLNHTAENYVGQGFSHPLGSTIMNGNSLDFYSSPTLYSPQYGIRLGEAGKIDAVSIINKNAPLVARFK</sequence>
<reference evidence="4" key="1">
    <citation type="submission" date="2018-03" db="EMBL/GenBank/DDBJ databases">
        <authorList>
            <person name="Blom J."/>
        </authorList>
    </citation>
    <scope>NUCLEOTIDE SEQUENCE [LARGE SCALE GENOMIC DNA]</scope>
    <source>
        <strain evidence="4">KPC-SM-21</strain>
    </source>
</reference>
<dbReference type="AlphaFoldDB" id="A0A2U3MV35"/>
<dbReference type="Gene3D" id="3.40.390.10">
    <property type="entry name" value="Collagenase (Catalytic Domain)"/>
    <property type="match status" value="1"/>
</dbReference>
<gene>
    <name evidence="3" type="ORF">KPC_0460</name>
</gene>
<keyword evidence="4" id="KW-1185">Reference proteome</keyword>
<accession>A0A2U3MV35</accession>
<feature type="domain" description="Metalloprotease StcE beta-sandwich" evidence="2">
    <location>
        <begin position="226"/>
        <end position="300"/>
    </location>
</feature>
<evidence type="ECO:0000256" key="1">
    <source>
        <dbReference type="SAM" id="SignalP"/>
    </source>
</evidence>
<protein>
    <recommendedName>
        <fullName evidence="2">Metalloprotease StcE beta-sandwich domain-containing protein</fullName>
    </recommendedName>
</protein>
<keyword evidence="1" id="KW-0732">Signal</keyword>
<dbReference type="NCBIfam" id="NF033511">
    <property type="entry name" value="metallo_CpaA"/>
    <property type="match status" value="1"/>
</dbReference>
<dbReference type="EMBL" id="OOGT01000012">
    <property type="protein sequence ID" value="SPL69282.1"/>
    <property type="molecule type" value="Genomic_DNA"/>
</dbReference>
<dbReference type="InterPro" id="IPR048990">
    <property type="entry name" value="StcE_b-sandwich"/>
</dbReference>
<dbReference type="Gene3D" id="2.60.120.1230">
    <property type="match status" value="4"/>
</dbReference>
<feature type="domain" description="Metalloprotease StcE beta-sandwich" evidence="2">
    <location>
        <begin position="321"/>
        <end position="389"/>
    </location>
</feature>